<dbReference type="EMBL" id="KN831960">
    <property type="protein sequence ID" value="KIO07410.1"/>
    <property type="molecule type" value="Genomic_DNA"/>
</dbReference>
<organism evidence="2 3">
    <name type="scientific">Pisolithus tinctorius Marx 270</name>
    <dbReference type="NCBI Taxonomy" id="870435"/>
    <lineage>
        <taxon>Eukaryota</taxon>
        <taxon>Fungi</taxon>
        <taxon>Dikarya</taxon>
        <taxon>Basidiomycota</taxon>
        <taxon>Agaricomycotina</taxon>
        <taxon>Agaricomycetes</taxon>
        <taxon>Agaricomycetidae</taxon>
        <taxon>Boletales</taxon>
        <taxon>Sclerodermatineae</taxon>
        <taxon>Pisolithaceae</taxon>
        <taxon>Pisolithus</taxon>
    </lineage>
</organism>
<protein>
    <recommendedName>
        <fullName evidence="1">Tc1-like transposase DDE domain-containing protein</fullName>
    </recommendedName>
</protein>
<evidence type="ECO:0000313" key="2">
    <source>
        <dbReference type="EMBL" id="KIO07410.1"/>
    </source>
</evidence>
<dbReference type="InterPro" id="IPR038717">
    <property type="entry name" value="Tc1-like_DDE_dom"/>
</dbReference>
<dbReference type="OrthoDB" id="2266637at2759"/>
<dbReference type="Gene3D" id="3.30.420.10">
    <property type="entry name" value="Ribonuclease H-like superfamily/Ribonuclease H"/>
    <property type="match status" value="1"/>
</dbReference>
<dbReference type="GO" id="GO:0003676">
    <property type="term" value="F:nucleic acid binding"/>
    <property type="evidence" value="ECO:0007669"/>
    <property type="project" value="InterPro"/>
</dbReference>
<reference evidence="2 3" key="1">
    <citation type="submission" date="2014-04" db="EMBL/GenBank/DDBJ databases">
        <authorList>
            <consortium name="DOE Joint Genome Institute"/>
            <person name="Kuo A."/>
            <person name="Kohler A."/>
            <person name="Costa M.D."/>
            <person name="Nagy L.G."/>
            <person name="Floudas D."/>
            <person name="Copeland A."/>
            <person name="Barry K.W."/>
            <person name="Cichocki N."/>
            <person name="Veneault-Fourrey C."/>
            <person name="LaButti K."/>
            <person name="Lindquist E.A."/>
            <person name="Lipzen A."/>
            <person name="Lundell T."/>
            <person name="Morin E."/>
            <person name="Murat C."/>
            <person name="Sun H."/>
            <person name="Tunlid A."/>
            <person name="Henrissat B."/>
            <person name="Grigoriev I.V."/>
            <person name="Hibbett D.S."/>
            <person name="Martin F."/>
            <person name="Nordberg H.P."/>
            <person name="Cantor M.N."/>
            <person name="Hua S.X."/>
        </authorList>
    </citation>
    <scope>NUCLEOTIDE SEQUENCE [LARGE SCALE GENOMIC DNA]</scope>
    <source>
        <strain evidence="2 3">Marx 270</strain>
    </source>
</reference>
<accession>A0A0C3P307</accession>
<evidence type="ECO:0000313" key="3">
    <source>
        <dbReference type="Proteomes" id="UP000054217"/>
    </source>
</evidence>
<dbReference type="HOGENOM" id="CLU_056788_12_1_1"/>
<keyword evidence="3" id="KW-1185">Reference proteome</keyword>
<evidence type="ECO:0000259" key="1">
    <source>
        <dbReference type="Pfam" id="PF13358"/>
    </source>
</evidence>
<dbReference type="InterPro" id="IPR036397">
    <property type="entry name" value="RNaseH_sf"/>
</dbReference>
<dbReference type="Pfam" id="PF13358">
    <property type="entry name" value="DDE_3"/>
    <property type="match status" value="1"/>
</dbReference>
<gene>
    <name evidence="2" type="ORF">M404DRAFT_136641</name>
</gene>
<sequence>LMFLPPYSPDLNPIEESFSTLKAHLRRHTHHLRREEDPINTLLEATSYITAGKCQEWIRHADYITM</sequence>
<name>A0A0C3P307_PISTI</name>
<dbReference type="AlphaFoldDB" id="A0A0C3P307"/>
<dbReference type="STRING" id="870435.A0A0C3P307"/>
<dbReference type="Proteomes" id="UP000054217">
    <property type="component" value="Unassembled WGS sequence"/>
</dbReference>
<feature type="domain" description="Tc1-like transposase DDE" evidence="1">
    <location>
        <begin position="1"/>
        <end position="33"/>
    </location>
</feature>
<feature type="non-terminal residue" evidence="2">
    <location>
        <position position="1"/>
    </location>
</feature>
<dbReference type="InParanoid" id="A0A0C3P307"/>
<proteinExistence type="predicted"/>
<reference evidence="3" key="2">
    <citation type="submission" date="2015-01" db="EMBL/GenBank/DDBJ databases">
        <title>Evolutionary Origins and Diversification of the Mycorrhizal Mutualists.</title>
        <authorList>
            <consortium name="DOE Joint Genome Institute"/>
            <consortium name="Mycorrhizal Genomics Consortium"/>
            <person name="Kohler A."/>
            <person name="Kuo A."/>
            <person name="Nagy L.G."/>
            <person name="Floudas D."/>
            <person name="Copeland A."/>
            <person name="Barry K.W."/>
            <person name="Cichocki N."/>
            <person name="Veneault-Fourrey C."/>
            <person name="LaButti K."/>
            <person name="Lindquist E.A."/>
            <person name="Lipzen A."/>
            <person name="Lundell T."/>
            <person name="Morin E."/>
            <person name="Murat C."/>
            <person name="Riley R."/>
            <person name="Ohm R."/>
            <person name="Sun H."/>
            <person name="Tunlid A."/>
            <person name="Henrissat B."/>
            <person name="Grigoriev I.V."/>
            <person name="Hibbett D.S."/>
            <person name="Martin F."/>
        </authorList>
    </citation>
    <scope>NUCLEOTIDE SEQUENCE [LARGE SCALE GENOMIC DNA]</scope>
    <source>
        <strain evidence="3">Marx 270</strain>
    </source>
</reference>